<protein>
    <submittedName>
        <fullName evidence="6">Ankyrin repeat protein RF_0381</fullName>
    </submittedName>
</protein>
<dbReference type="InterPro" id="IPR036770">
    <property type="entry name" value="Ankyrin_rpt-contain_sf"/>
</dbReference>
<evidence type="ECO:0000256" key="1">
    <source>
        <dbReference type="ARBA" id="ARBA00022737"/>
    </source>
</evidence>
<evidence type="ECO:0000256" key="3">
    <source>
        <dbReference type="PROSITE-ProRule" id="PRU00023"/>
    </source>
</evidence>
<dbReference type="Proteomes" id="UP001165740">
    <property type="component" value="Chromosome 11"/>
</dbReference>
<organism evidence="5 6">
    <name type="scientific">Biomphalaria glabrata</name>
    <name type="common">Bloodfluke planorb</name>
    <name type="synonym">Freshwater snail</name>
    <dbReference type="NCBI Taxonomy" id="6526"/>
    <lineage>
        <taxon>Eukaryota</taxon>
        <taxon>Metazoa</taxon>
        <taxon>Spiralia</taxon>
        <taxon>Lophotrochozoa</taxon>
        <taxon>Mollusca</taxon>
        <taxon>Gastropoda</taxon>
        <taxon>Heterobranchia</taxon>
        <taxon>Euthyneura</taxon>
        <taxon>Panpulmonata</taxon>
        <taxon>Hygrophila</taxon>
        <taxon>Lymnaeoidea</taxon>
        <taxon>Planorbidae</taxon>
        <taxon>Biomphalaria</taxon>
    </lineage>
</organism>
<keyword evidence="1" id="KW-0677">Repeat</keyword>
<reference evidence="6" key="1">
    <citation type="submission" date="2025-08" db="UniProtKB">
        <authorList>
            <consortium name="RefSeq"/>
        </authorList>
    </citation>
    <scope>IDENTIFICATION</scope>
</reference>
<dbReference type="RefSeq" id="XP_013066388.2">
    <property type="nucleotide sequence ID" value="XM_013210934.2"/>
</dbReference>
<feature type="repeat" description="ANK" evidence="3">
    <location>
        <begin position="491"/>
        <end position="523"/>
    </location>
</feature>
<dbReference type="PANTHER" id="PTHR24198">
    <property type="entry name" value="ANKYRIN REPEAT AND PROTEIN KINASE DOMAIN-CONTAINING PROTEIN"/>
    <property type="match status" value="1"/>
</dbReference>
<dbReference type="Pfam" id="PF00023">
    <property type="entry name" value="Ank"/>
    <property type="match status" value="1"/>
</dbReference>
<evidence type="ECO:0000313" key="5">
    <source>
        <dbReference type="Proteomes" id="UP001165740"/>
    </source>
</evidence>
<evidence type="ECO:0000256" key="4">
    <source>
        <dbReference type="SAM" id="MobiDB-lite"/>
    </source>
</evidence>
<keyword evidence="5" id="KW-1185">Reference proteome</keyword>
<dbReference type="PROSITE" id="PS50088">
    <property type="entry name" value="ANK_REPEAT"/>
    <property type="match status" value="5"/>
</dbReference>
<proteinExistence type="predicted"/>
<dbReference type="SUPFAM" id="SSF48403">
    <property type="entry name" value="Ankyrin repeat"/>
    <property type="match status" value="1"/>
</dbReference>
<dbReference type="InterPro" id="IPR002110">
    <property type="entry name" value="Ankyrin_rpt"/>
</dbReference>
<dbReference type="PANTHER" id="PTHR24198:SF165">
    <property type="entry name" value="ANKYRIN REPEAT-CONTAINING PROTEIN-RELATED"/>
    <property type="match status" value="1"/>
</dbReference>
<accession>A0A9U8DYF4</accession>
<feature type="repeat" description="ANK" evidence="3">
    <location>
        <begin position="129"/>
        <end position="161"/>
    </location>
</feature>
<name>A0A9U8DYF4_BIOGL</name>
<keyword evidence="2 3" id="KW-0040">ANK repeat</keyword>
<feature type="repeat" description="ANK" evidence="3">
    <location>
        <begin position="373"/>
        <end position="405"/>
    </location>
</feature>
<gene>
    <name evidence="6" type="primary">LOC106054864</name>
</gene>
<dbReference type="PROSITE" id="PS50297">
    <property type="entry name" value="ANK_REP_REGION"/>
    <property type="match status" value="4"/>
</dbReference>
<feature type="compositionally biased region" description="Basic residues" evidence="4">
    <location>
        <begin position="8"/>
        <end position="17"/>
    </location>
</feature>
<dbReference type="OrthoDB" id="445896at2759"/>
<evidence type="ECO:0000256" key="2">
    <source>
        <dbReference type="ARBA" id="ARBA00023043"/>
    </source>
</evidence>
<feature type="repeat" description="ANK" evidence="3">
    <location>
        <begin position="195"/>
        <end position="227"/>
    </location>
</feature>
<dbReference type="SMART" id="SM00248">
    <property type="entry name" value="ANK"/>
    <property type="match status" value="12"/>
</dbReference>
<dbReference type="GeneID" id="106054864"/>
<evidence type="ECO:0000313" key="6">
    <source>
        <dbReference type="RefSeq" id="XP_013066388.2"/>
    </source>
</evidence>
<sequence>MSETQSKTAKRKEKKSKGQKEAGSSTLLKEQPLLTGKSVTKNKWKMFKQEMEKDKWPRCLTNGAGDQALIQSLTTGRVQDIATILQNEKLPCSSVCMNKCLIMSSYRGSKLALVYLISSGADPNCADEQGNTALMVCALHGFLDMAKLLVCHKADINRCNQDGDTALLLALNEAGATDMVRLLTNKLTVNKKNKNGYSPLMKAIELSNLDTIQMLIEAGALIDDSINGETILEMANKKGIEKFLEIYMESKIRNEPLLICAVKRRDLHLVKTIYVSQPNCLNVQNAKGETALTAILQILRDNNKSLTANDRNIIKFLLLNGVDISLKTVKKPKGKKNQQLESPLILAVHTDDPDVISWLCLCGAEVNQRVNTDELTPLMVAAKFGHSRALEALLSAGADIEATCKDGTALDIALTSTRIDVAKLLIETYGKKNPKEAFQIAIERKELKLLEHLSSKFPLDKDIYSILIVALQMGDLNIIKFLSGLGLGEMDNRPLLHGAVKLGKTDLVQALINSSFDVNLRDSVGDTPLHYSCAGDNPQLVRMLLKAGADMNVKNVAGKTSFFVAIERNNPEIIQALLDQETAQSPVVQNHTQMIHLAK</sequence>
<feature type="region of interest" description="Disordered" evidence="4">
    <location>
        <begin position="1"/>
        <end position="30"/>
    </location>
</feature>
<dbReference type="KEGG" id="bgt:106054864"/>
<dbReference type="Pfam" id="PF12796">
    <property type="entry name" value="Ank_2"/>
    <property type="match status" value="3"/>
</dbReference>
<dbReference type="AlphaFoldDB" id="A0A9U8DYF4"/>
<dbReference type="Gene3D" id="1.25.40.20">
    <property type="entry name" value="Ankyrin repeat-containing domain"/>
    <property type="match status" value="4"/>
</dbReference>
<feature type="repeat" description="ANK" evidence="3">
    <location>
        <begin position="524"/>
        <end position="556"/>
    </location>
</feature>